<feature type="transmembrane region" description="Helical" evidence="1">
    <location>
        <begin position="102"/>
        <end position="129"/>
    </location>
</feature>
<evidence type="ECO:0000256" key="1">
    <source>
        <dbReference type="SAM" id="Phobius"/>
    </source>
</evidence>
<dbReference type="EMBL" id="CP015405">
    <property type="protein sequence ID" value="ANU76772.1"/>
    <property type="molecule type" value="Genomic_DNA"/>
</dbReference>
<sequence length="454" mass="47060">MSHSAWLFMSLIISMIVILFLILKVKLNAAISLVLGSILMGALSGISLVETIDGINVGFGNMLKGMGLPIGFGIILGELVSRSGGAQIIASKIVKAFPKTKAIYAIGLAAFILAIPVYFDVTFVILIPIGIALMKEINKSIAHIVGAITIGAAAAHTMVPPTPAPLAAGEIFGFDTGIMIAFGTVFGLIGVFLVIFIYTKFLDTKTAFWNPETDESSAGVHIDAQEDSSITPPSFGFALLPIFVPIILILLNTVTNSAMGDAQPSIFLFLGDKTVALLAGAIAAYLIGVKCMGKEKAEKAATDSLSSAGIVFLITGAGGAFSNIITITGVSDAIADIVSGFAHNVFIVLILSYLVGLLIKQVTGSGTVSALTSMTIMSGVAASIALPPVFVAMACLSGTLFGATVNDSGFWIVTNISGLSIKGGIKTYTVSEMLESVFFLILLLIAAGGYMIIF</sequence>
<dbReference type="RefSeq" id="WP_065542929.1">
    <property type="nucleotide sequence ID" value="NZ_CP015405.2"/>
</dbReference>
<feature type="transmembrane region" description="Helical" evidence="1">
    <location>
        <begin position="171"/>
        <end position="198"/>
    </location>
</feature>
<dbReference type="PANTHER" id="PTHR30354:SF11">
    <property type="entry name" value="PERMEASE"/>
    <property type="match status" value="1"/>
</dbReference>
<feature type="transmembrane region" description="Helical" evidence="1">
    <location>
        <begin position="380"/>
        <end position="402"/>
    </location>
</feature>
<evidence type="ECO:0000313" key="2">
    <source>
        <dbReference type="EMBL" id="ANU76772.1"/>
    </source>
</evidence>
<dbReference type="Pfam" id="PF02447">
    <property type="entry name" value="GntP_permease"/>
    <property type="match status" value="1"/>
</dbReference>
<keyword evidence="3" id="KW-1185">Reference proteome</keyword>
<feature type="transmembrane region" description="Helical" evidence="1">
    <location>
        <begin position="266"/>
        <end position="287"/>
    </location>
</feature>
<dbReference type="AlphaFoldDB" id="A0A1C7IF16"/>
<dbReference type="STRING" id="1796616.A4V09_13960"/>
<dbReference type="InterPro" id="IPR003474">
    <property type="entry name" value="Glcn_transporter"/>
</dbReference>
<name>A0A1C7IF16_9FIRM</name>
<feature type="transmembrane region" description="Helical" evidence="1">
    <location>
        <begin position="337"/>
        <end position="359"/>
    </location>
</feature>
<dbReference type="OrthoDB" id="9787129at2"/>
<proteinExistence type="predicted"/>
<dbReference type="GO" id="GO:0015128">
    <property type="term" value="F:gluconate transmembrane transporter activity"/>
    <property type="evidence" value="ECO:0007669"/>
    <property type="project" value="InterPro"/>
</dbReference>
<dbReference type="KEGG" id="byl:A4V09_13960"/>
<feature type="transmembrane region" description="Helical" evidence="1">
    <location>
        <begin position="141"/>
        <end position="159"/>
    </location>
</feature>
<keyword evidence="1" id="KW-1133">Transmembrane helix</keyword>
<feature type="transmembrane region" description="Helical" evidence="1">
    <location>
        <begin position="308"/>
        <end position="331"/>
    </location>
</feature>
<protein>
    <submittedName>
        <fullName evidence="2">Gluconate transporter</fullName>
    </submittedName>
</protein>
<keyword evidence="1" id="KW-0812">Transmembrane</keyword>
<feature type="transmembrane region" description="Helical" evidence="1">
    <location>
        <begin position="235"/>
        <end position="254"/>
    </location>
</feature>
<dbReference type="GO" id="GO:0005886">
    <property type="term" value="C:plasma membrane"/>
    <property type="evidence" value="ECO:0007669"/>
    <property type="project" value="TreeGrafter"/>
</dbReference>
<keyword evidence="1" id="KW-0472">Membrane</keyword>
<evidence type="ECO:0000313" key="3">
    <source>
        <dbReference type="Proteomes" id="UP000092574"/>
    </source>
</evidence>
<reference evidence="2" key="1">
    <citation type="submission" date="2017-04" db="EMBL/GenBank/DDBJ databases">
        <title>Complete Genome Sequences of Twelve Strains of a Stable Defined Moderately Diverse Mouse Microbiota 2 (sDMDMm2).</title>
        <authorList>
            <person name="Uchimura Y."/>
            <person name="Wyss M."/>
            <person name="Brugiroux S."/>
            <person name="Limenitakis J.P."/>
            <person name="Stecher B."/>
            <person name="McCoy K.D."/>
            <person name="Macpherson A.J."/>
        </authorList>
    </citation>
    <scope>NUCLEOTIDE SEQUENCE</scope>
    <source>
        <strain evidence="2">YL58</strain>
    </source>
</reference>
<feature type="transmembrane region" description="Helical" evidence="1">
    <location>
        <begin position="6"/>
        <end position="23"/>
    </location>
</feature>
<dbReference type="PRINTS" id="PR00173">
    <property type="entry name" value="EDTRNSPORT"/>
</dbReference>
<gene>
    <name evidence="2" type="ORF">A4V09_13960</name>
</gene>
<organism evidence="2 3">
    <name type="scientific">Blautia pseudococcoides</name>
    <dbReference type="NCBI Taxonomy" id="1796616"/>
    <lineage>
        <taxon>Bacteria</taxon>
        <taxon>Bacillati</taxon>
        <taxon>Bacillota</taxon>
        <taxon>Clostridia</taxon>
        <taxon>Lachnospirales</taxon>
        <taxon>Lachnospiraceae</taxon>
        <taxon>Blautia</taxon>
    </lineage>
</organism>
<feature type="transmembrane region" description="Helical" evidence="1">
    <location>
        <begin position="30"/>
        <end position="49"/>
    </location>
</feature>
<accession>A0A1C7IF16</accession>
<dbReference type="PANTHER" id="PTHR30354">
    <property type="entry name" value="GNT FAMILY GLUCONATE TRANSPORTER"/>
    <property type="match status" value="1"/>
</dbReference>
<feature type="transmembrane region" description="Helical" evidence="1">
    <location>
        <begin position="437"/>
        <end position="453"/>
    </location>
</feature>
<dbReference type="Proteomes" id="UP000092574">
    <property type="component" value="Chromosome"/>
</dbReference>